<dbReference type="EMBL" id="JACBZX010000001">
    <property type="protein sequence ID" value="NYG37222.1"/>
    <property type="molecule type" value="Genomic_DNA"/>
</dbReference>
<evidence type="ECO:0000313" key="1">
    <source>
        <dbReference type="EMBL" id="NYG37222.1"/>
    </source>
</evidence>
<organism evidence="1 2">
    <name type="scientific">Janibacter alkaliphilus</name>
    <dbReference type="NCBI Taxonomy" id="1069963"/>
    <lineage>
        <taxon>Bacteria</taxon>
        <taxon>Bacillati</taxon>
        <taxon>Actinomycetota</taxon>
        <taxon>Actinomycetes</taxon>
        <taxon>Micrococcales</taxon>
        <taxon>Intrasporangiaceae</taxon>
        <taxon>Janibacter</taxon>
    </lineage>
</organism>
<keyword evidence="2" id="KW-1185">Reference proteome</keyword>
<dbReference type="Proteomes" id="UP000592181">
    <property type="component" value="Unassembled WGS sequence"/>
</dbReference>
<dbReference type="RefSeq" id="WP_179462626.1">
    <property type="nucleotide sequence ID" value="NZ_JACBZX010000001.1"/>
</dbReference>
<comment type="caution">
    <text evidence="1">The sequence shown here is derived from an EMBL/GenBank/DDBJ whole genome shotgun (WGS) entry which is preliminary data.</text>
</comment>
<evidence type="ECO:0000313" key="2">
    <source>
        <dbReference type="Proteomes" id="UP000592181"/>
    </source>
</evidence>
<proteinExistence type="predicted"/>
<accession>A0A852X1M8</accession>
<gene>
    <name evidence="1" type="ORF">BJY28_001691</name>
</gene>
<sequence length="708" mass="76950">MSQPTDTRVRLDRLADDLSPNGQVQTTTFHKAMDGIEVPKSLPDWYVYPNLALDGEILRGRVLLVDAAGAVGKSAAATAFSAILGWPLVHTERAQVGSFSLSGIIQESMGIDSDFLARVSSGTSGLVIDALDEALMRAGSDNFFAYMDNIASVAASIRSEKPGIILLSRTETADLVADHLSEKDVAFIRSRLDFFGKAEAEQYVRKYMRRRHSETSDAKYNAAMSHPAIFDKLLRKRMVGLGKLVAPNSDIRQEWRDFEDFLGYAPVLDAVAESVAVTNPALELSAGSNGSSSQFLRKVLSDILVREQSKVESGLIEKLRVTLSPGLDMASVENLYSPDEQVSRLAARAAGVEVSVELPASLPSELGATYRDAVEMFLSDHPFMRGKDFASVVFADYVIACAESPAALVSVDRQSASPRVGPFYCRFLAPAEADTHTSIDEKVIARLLASWRAESDVVQAQGFAIFSAGDGECRLTLVRGDMAHGDRGGFAADPLEFRVSNFSSLLELKSPIANISVVGNMGVHFSSDSEELILGDHVVVVVDEVEVDAKSIRVASNDEAPAILVAFSELKANRLERVGGSEALKISSPDSPGRLRSYTFEVESGHRMVTYSQYVDLRAILLSFGRSAAGDPAVYYEKIDQAIVKDNSSRRALFQYLVDRGVIYRDEQLYRLRRDSLSALGFGVSEIYRGEPGPAVLEFLAGIPGNAE</sequence>
<protein>
    <submittedName>
        <fullName evidence="1">Uncharacterized protein</fullName>
    </submittedName>
</protein>
<name>A0A852X1M8_9MICO</name>
<reference evidence="1 2" key="1">
    <citation type="submission" date="2020-07" db="EMBL/GenBank/DDBJ databases">
        <title>Sequencing the genomes of 1000 actinobacteria strains.</title>
        <authorList>
            <person name="Klenk H.-P."/>
        </authorList>
    </citation>
    <scope>NUCLEOTIDE SEQUENCE [LARGE SCALE GENOMIC DNA]</scope>
    <source>
        <strain evidence="1 2">DSM 24723</strain>
    </source>
</reference>
<dbReference type="AlphaFoldDB" id="A0A852X1M8"/>